<dbReference type="Proteomes" id="UP001054821">
    <property type="component" value="Chromosome 8"/>
</dbReference>
<name>A0AAD4YKC0_PRUDU</name>
<gene>
    <name evidence="2" type="ORF">L3X38_041107</name>
</gene>
<keyword evidence="3" id="KW-1185">Reference proteome</keyword>
<keyword evidence="1" id="KW-0812">Transmembrane</keyword>
<reference evidence="2 3" key="1">
    <citation type="journal article" date="2022" name="G3 (Bethesda)">
        <title>Whole-genome sequence and methylome profiling of the almond [Prunus dulcis (Mill.) D.A. Webb] cultivar 'Nonpareil'.</title>
        <authorList>
            <person name="D'Amico-Willman K.M."/>
            <person name="Ouma W.Z."/>
            <person name="Meulia T."/>
            <person name="Sideli G.M."/>
            <person name="Gradziel T.M."/>
            <person name="Fresnedo-Ramirez J."/>
        </authorList>
    </citation>
    <scope>NUCLEOTIDE SEQUENCE [LARGE SCALE GENOMIC DNA]</scope>
    <source>
        <strain evidence="2">Clone GOH B32 T37-40</strain>
    </source>
</reference>
<dbReference type="AlphaFoldDB" id="A0AAD4YKC0"/>
<feature type="transmembrane region" description="Helical" evidence="1">
    <location>
        <begin position="53"/>
        <end position="70"/>
    </location>
</feature>
<comment type="caution">
    <text evidence="2">The sequence shown here is derived from an EMBL/GenBank/DDBJ whole genome shotgun (WGS) entry which is preliminary data.</text>
</comment>
<keyword evidence="1" id="KW-1133">Transmembrane helix</keyword>
<evidence type="ECO:0000313" key="2">
    <source>
        <dbReference type="EMBL" id="KAI5311934.1"/>
    </source>
</evidence>
<organism evidence="2 3">
    <name type="scientific">Prunus dulcis</name>
    <name type="common">Almond</name>
    <name type="synonym">Amygdalus dulcis</name>
    <dbReference type="NCBI Taxonomy" id="3755"/>
    <lineage>
        <taxon>Eukaryota</taxon>
        <taxon>Viridiplantae</taxon>
        <taxon>Streptophyta</taxon>
        <taxon>Embryophyta</taxon>
        <taxon>Tracheophyta</taxon>
        <taxon>Spermatophyta</taxon>
        <taxon>Magnoliopsida</taxon>
        <taxon>eudicotyledons</taxon>
        <taxon>Gunneridae</taxon>
        <taxon>Pentapetalae</taxon>
        <taxon>rosids</taxon>
        <taxon>fabids</taxon>
        <taxon>Rosales</taxon>
        <taxon>Rosaceae</taxon>
        <taxon>Amygdaloideae</taxon>
        <taxon>Amygdaleae</taxon>
        <taxon>Prunus</taxon>
    </lineage>
</organism>
<proteinExistence type="predicted"/>
<accession>A0AAD4YKC0</accession>
<sequence length="73" mass="8243">MVRVKKIIFTSLHHEAQQGGNKTAEQLFNSEHAKLLQSAQTWIKGRLLSHVRLWRLWVATVVYAAAYTAPGGK</sequence>
<keyword evidence="1" id="KW-0472">Membrane</keyword>
<evidence type="ECO:0000256" key="1">
    <source>
        <dbReference type="SAM" id="Phobius"/>
    </source>
</evidence>
<dbReference type="EMBL" id="JAJFAZ020000008">
    <property type="protein sequence ID" value="KAI5311934.1"/>
    <property type="molecule type" value="Genomic_DNA"/>
</dbReference>
<evidence type="ECO:0000313" key="3">
    <source>
        <dbReference type="Proteomes" id="UP001054821"/>
    </source>
</evidence>
<protein>
    <submittedName>
        <fullName evidence="2">Uncharacterized protein</fullName>
    </submittedName>
</protein>